<proteinExistence type="predicted"/>
<feature type="transmembrane region" description="Helical" evidence="1">
    <location>
        <begin position="114"/>
        <end position="135"/>
    </location>
</feature>
<protein>
    <recommendedName>
        <fullName evidence="3">TrbL/VirB6 plasmid conjugal transfer protein</fullName>
    </recommendedName>
</protein>
<feature type="transmembrane region" description="Helical" evidence="1">
    <location>
        <begin position="261"/>
        <end position="282"/>
    </location>
</feature>
<dbReference type="Pfam" id="PF19590">
    <property type="entry name" value="TrbL_3"/>
    <property type="match status" value="1"/>
</dbReference>
<feature type="transmembrane region" description="Helical" evidence="1">
    <location>
        <begin position="223"/>
        <end position="249"/>
    </location>
</feature>
<gene>
    <name evidence="2" type="ORF">ABN611_12765</name>
</gene>
<dbReference type="EMBL" id="CP158165">
    <property type="protein sequence ID" value="XBV27270.1"/>
    <property type="molecule type" value="Genomic_DNA"/>
</dbReference>
<dbReference type="InterPro" id="IPR045782">
    <property type="entry name" value="TrbL_3"/>
</dbReference>
<evidence type="ECO:0000256" key="1">
    <source>
        <dbReference type="SAM" id="Phobius"/>
    </source>
</evidence>
<accession>A0AAU7TKE2</accession>
<feature type="transmembrane region" description="Helical" evidence="1">
    <location>
        <begin position="194"/>
        <end position="211"/>
    </location>
</feature>
<dbReference type="AlphaFoldDB" id="A0AAU7TKE2"/>
<feature type="transmembrane region" description="Helical" evidence="1">
    <location>
        <begin position="82"/>
        <end position="102"/>
    </location>
</feature>
<feature type="transmembrane region" description="Helical" evidence="1">
    <location>
        <begin position="167"/>
        <end position="187"/>
    </location>
</feature>
<keyword evidence="1" id="KW-0472">Membrane</keyword>
<sequence length="287" mass="31256">MIALGCSGWPWDWDDCFKEGLQAALEWAFGTFFDFIFEAIANVVIKAVEAVMKAVGLLWVYIKTPDIAENTPALWIQEHTNFIMVFIASIAVVVAAMQMAISHRGEPARDIVRSLVTLVVVTGSATAFAGTLISASDEFSSWIVNEALAANDHNYAKNLLDVLDEPFGWLLVIFVGILMVITAIVQLALMIVRYGMLVLLVGVLPLTAAATNTEMGMMWFKRALAWLASFIIYKPVAAIIYATSFMLMGATDDGGSKILKVIMGVTLMIVAVVALPAILRFVSPRTS</sequence>
<organism evidence="2">
    <name type="scientific">Kribbella sp. HUAS MG21</name>
    <dbReference type="NCBI Taxonomy" id="3160966"/>
    <lineage>
        <taxon>Bacteria</taxon>
        <taxon>Bacillati</taxon>
        <taxon>Actinomycetota</taxon>
        <taxon>Actinomycetes</taxon>
        <taxon>Propionibacteriales</taxon>
        <taxon>Kribbellaceae</taxon>
        <taxon>Kribbella</taxon>
    </lineage>
</organism>
<keyword evidence="1" id="KW-1133">Transmembrane helix</keyword>
<evidence type="ECO:0000313" key="2">
    <source>
        <dbReference type="EMBL" id="XBV27270.1"/>
    </source>
</evidence>
<name>A0AAU7TKE2_9ACTN</name>
<evidence type="ECO:0008006" key="3">
    <source>
        <dbReference type="Google" id="ProtNLM"/>
    </source>
</evidence>
<keyword evidence="1" id="KW-0812">Transmembrane</keyword>
<feature type="transmembrane region" description="Helical" evidence="1">
    <location>
        <begin position="43"/>
        <end position="62"/>
    </location>
</feature>
<reference evidence="2" key="1">
    <citation type="submission" date="2024-06" db="EMBL/GenBank/DDBJ databases">
        <title>Kribbella sp. strain HUAS MG21 genome sequences.</title>
        <authorList>
            <person name="Mo P."/>
        </authorList>
    </citation>
    <scope>NUCLEOTIDE SEQUENCE</scope>
    <source>
        <strain evidence="2">HUAS MG21</strain>
    </source>
</reference>
<dbReference type="RefSeq" id="WP_350280058.1">
    <property type="nucleotide sequence ID" value="NZ_CP158165.1"/>
</dbReference>